<sequence length="102" mass="11278">MLTVGRQRCSLYCSLCVSDIKGLNAVWRVGVGEGKAVPRDRWTFSRGGSSCIVTIKSAHERLGYNGLTSSKNQRQENTAYRETIACRIIVATVLRKWSRAAG</sequence>
<organism evidence="1 2">
    <name type="scientific">Ascaris lumbricoides</name>
    <name type="common">Giant roundworm</name>
    <dbReference type="NCBI Taxonomy" id="6252"/>
    <lineage>
        <taxon>Eukaryota</taxon>
        <taxon>Metazoa</taxon>
        <taxon>Ecdysozoa</taxon>
        <taxon>Nematoda</taxon>
        <taxon>Chromadorea</taxon>
        <taxon>Rhabditida</taxon>
        <taxon>Spirurina</taxon>
        <taxon>Ascaridomorpha</taxon>
        <taxon>Ascaridoidea</taxon>
        <taxon>Ascarididae</taxon>
        <taxon>Ascaris</taxon>
    </lineage>
</organism>
<protein>
    <submittedName>
        <fullName evidence="2">Secreted protein</fullName>
    </submittedName>
</protein>
<evidence type="ECO:0000313" key="1">
    <source>
        <dbReference type="Proteomes" id="UP000036681"/>
    </source>
</evidence>
<reference evidence="2" key="1">
    <citation type="submission" date="2017-02" db="UniProtKB">
        <authorList>
            <consortium name="WormBaseParasite"/>
        </authorList>
    </citation>
    <scope>IDENTIFICATION</scope>
</reference>
<proteinExistence type="predicted"/>
<accession>A0A0M3HV90</accession>
<dbReference type="WBParaSite" id="ALUE_0000681801-mRNA-1">
    <property type="protein sequence ID" value="ALUE_0000681801-mRNA-1"/>
    <property type="gene ID" value="ALUE_0000681801"/>
</dbReference>
<dbReference type="AlphaFoldDB" id="A0A0M3HV90"/>
<evidence type="ECO:0000313" key="2">
    <source>
        <dbReference type="WBParaSite" id="ALUE_0000681801-mRNA-1"/>
    </source>
</evidence>
<name>A0A0M3HV90_ASCLU</name>
<dbReference type="Proteomes" id="UP000036681">
    <property type="component" value="Unplaced"/>
</dbReference>
<keyword evidence="1" id="KW-1185">Reference proteome</keyword>